<evidence type="ECO:0000313" key="1">
    <source>
        <dbReference type="EMBL" id="KAF5854739.1"/>
    </source>
</evidence>
<dbReference type="AlphaFoldDB" id="A0A8H5ZT92"/>
<reference evidence="1 2" key="1">
    <citation type="submission" date="2019-04" db="EMBL/GenBank/DDBJ databases">
        <title>Aspergillus burnettii sp. nov., novel species from soil in southeast Queensland.</title>
        <authorList>
            <person name="Gilchrist C.L.M."/>
            <person name="Pitt J.I."/>
            <person name="Lange L."/>
            <person name="Lacey H.J."/>
            <person name="Vuong D."/>
            <person name="Midgley D.J."/>
            <person name="Greenfield P."/>
            <person name="Bradbury M."/>
            <person name="Lacey E."/>
            <person name="Busk P.K."/>
            <person name="Pilgaard B."/>
            <person name="Chooi Y.H."/>
            <person name="Piggott A.M."/>
        </authorList>
    </citation>
    <scope>NUCLEOTIDE SEQUENCE [LARGE SCALE GENOMIC DNA]</scope>
    <source>
        <strain evidence="1 2">FRR 5400</strain>
    </source>
</reference>
<dbReference type="EMBL" id="SPNV01000893">
    <property type="protein sequence ID" value="KAF5854739.1"/>
    <property type="molecule type" value="Genomic_DNA"/>
</dbReference>
<protein>
    <submittedName>
        <fullName evidence="1">Uncharacterized protein</fullName>
    </submittedName>
</protein>
<keyword evidence="2" id="KW-1185">Reference proteome</keyword>
<name>A0A8H5ZT92_PETAA</name>
<comment type="caution">
    <text evidence="1">The sequence shown here is derived from an EMBL/GenBank/DDBJ whole genome shotgun (WGS) entry which is preliminary data.</text>
</comment>
<feature type="non-terminal residue" evidence="1">
    <location>
        <position position="1"/>
    </location>
</feature>
<evidence type="ECO:0000313" key="2">
    <source>
        <dbReference type="Proteomes" id="UP000541154"/>
    </source>
</evidence>
<feature type="non-terminal residue" evidence="1">
    <location>
        <position position="57"/>
    </location>
</feature>
<dbReference type="Proteomes" id="UP000541154">
    <property type="component" value="Unassembled WGS sequence"/>
</dbReference>
<organism evidence="1 2">
    <name type="scientific">Petromyces alliaceus</name>
    <name type="common">Aspergillus alliaceus</name>
    <dbReference type="NCBI Taxonomy" id="209559"/>
    <lineage>
        <taxon>Eukaryota</taxon>
        <taxon>Fungi</taxon>
        <taxon>Dikarya</taxon>
        <taxon>Ascomycota</taxon>
        <taxon>Pezizomycotina</taxon>
        <taxon>Eurotiomycetes</taxon>
        <taxon>Eurotiomycetidae</taxon>
        <taxon>Eurotiales</taxon>
        <taxon>Aspergillaceae</taxon>
        <taxon>Aspergillus</taxon>
        <taxon>Aspergillus subgen. Circumdati</taxon>
    </lineage>
</organism>
<sequence length="57" mass="6606">EETMSPRCQLILHLYRNCHGMNPTPILMTVGFRTAKPVMALWCTVMKSGTTNWILRR</sequence>
<proteinExistence type="predicted"/>
<gene>
    <name evidence="1" type="ORF">ETB97_012464</name>
</gene>
<accession>A0A8H5ZT92</accession>